<evidence type="ECO:0000256" key="4">
    <source>
        <dbReference type="ARBA" id="ARBA00023136"/>
    </source>
</evidence>
<evidence type="ECO:0000256" key="3">
    <source>
        <dbReference type="ARBA" id="ARBA00022723"/>
    </source>
</evidence>
<keyword evidence="5" id="KW-0464">Manganese</keyword>
<dbReference type="GO" id="GO:0046872">
    <property type="term" value="F:metal ion binding"/>
    <property type="evidence" value="ECO:0007669"/>
    <property type="project" value="UniProtKB-KW"/>
</dbReference>
<evidence type="ECO:0000259" key="6">
    <source>
        <dbReference type="Pfam" id="PF00149"/>
    </source>
</evidence>
<dbReference type="InterPro" id="IPR043461">
    <property type="entry name" value="LpxH-like"/>
</dbReference>
<dbReference type="Gene3D" id="3.60.21.10">
    <property type="match status" value="1"/>
</dbReference>
<keyword evidence="1" id="KW-1003">Cell membrane</keyword>
<dbReference type="PANTHER" id="PTHR34990:SF2">
    <property type="entry name" value="BLL8164 PROTEIN"/>
    <property type="match status" value="1"/>
</dbReference>
<feature type="domain" description="Calcineurin-like phosphoesterase" evidence="6">
    <location>
        <begin position="5"/>
        <end position="205"/>
    </location>
</feature>
<organism evidence="7 8">
    <name type="scientific">Methylophilales bacterium MBRS-H7</name>
    <dbReference type="NCBI Taxonomy" id="1623450"/>
    <lineage>
        <taxon>Bacteria</taxon>
        <taxon>Pseudomonadati</taxon>
        <taxon>Pseudomonadota</taxon>
        <taxon>Betaproteobacteria</taxon>
        <taxon>Nitrosomonadales</taxon>
        <taxon>OM43 clade</taxon>
    </lineage>
</organism>
<name>A0A0H4J090_9PROT</name>
<dbReference type="PANTHER" id="PTHR34990">
    <property type="entry name" value="UDP-2,3-DIACYLGLUCOSAMINE HYDROLASE-RELATED"/>
    <property type="match status" value="1"/>
</dbReference>
<proteinExistence type="predicted"/>
<keyword evidence="8" id="KW-1185">Reference proteome</keyword>
<evidence type="ECO:0000256" key="1">
    <source>
        <dbReference type="ARBA" id="ARBA00022475"/>
    </source>
</evidence>
<dbReference type="EMBL" id="CP011002">
    <property type="protein sequence ID" value="AKO66204.1"/>
    <property type="molecule type" value="Genomic_DNA"/>
</dbReference>
<keyword evidence="3" id="KW-0479">Metal-binding</keyword>
<keyword evidence="2" id="KW-0997">Cell inner membrane</keyword>
<dbReference type="GO" id="GO:0008758">
    <property type="term" value="F:UDP-2,3-diacylglucosamine hydrolase activity"/>
    <property type="evidence" value="ECO:0007669"/>
    <property type="project" value="TreeGrafter"/>
</dbReference>
<dbReference type="Proteomes" id="UP000066549">
    <property type="component" value="Chromosome"/>
</dbReference>
<gene>
    <name evidence="7" type="ORF">VI33_05905</name>
</gene>
<dbReference type="CDD" id="cd07398">
    <property type="entry name" value="MPP_YbbF-LpxH"/>
    <property type="match status" value="1"/>
</dbReference>
<dbReference type="OrthoDB" id="9802481at2"/>
<dbReference type="PATRIC" id="fig|1623450.3.peg.1171"/>
<sequence>MNHFRTIWISDTHLGTKSSNVKHLNNFFKHNTADKIYLVGDIIDGWELNKKWYWPKSHNQFIRIVLKIARKSKVIYIPGNHDSFLRNFLSLIKFSSISFKKNTIHITKHKKKILVTHGDQFDNVRHVSVLMNKLGDLLYSFFIFISTKITDWRNSRNLPHWSFATQVKMKSKNVKKYIKNYKLFMANEARRNKCDGVVCGHIHHPEIETIDGINYYNDGDWVEHLSALVEDKNGNIKLIYWKEIK</sequence>
<protein>
    <submittedName>
        <fullName evidence="7">Serine/threonine protein phosphatase</fullName>
    </submittedName>
</protein>
<dbReference type="GO" id="GO:0009245">
    <property type="term" value="P:lipid A biosynthetic process"/>
    <property type="evidence" value="ECO:0007669"/>
    <property type="project" value="TreeGrafter"/>
</dbReference>
<dbReference type="AlphaFoldDB" id="A0A0H4J090"/>
<evidence type="ECO:0000313" key="8">
    <source>
        <dbReference type="Proteomes" id="UP000066549"/>
    </source>
</evidence>
<evidence type="ECO:0000256" key="5">
    <source>
        <dbReference type="ARBA" id="ARBA00023211"/>
    </source>
</evidence>
<reference evidence="7 8" key="1">
    <citation type="submission" date="2015-03" db="EMBL/GenBank/DDBJ databases">
        <title>Comparative analysis of the OM43 clade including a novel species from Red Sea uncovers genomic and metabolic diversity among marine methylotrophs.</title>
        <authorList>
            <person name="Jimenez-Infante F."/>
            <person name="Ngugi D.K."/>
            <person name="Vinu M."/>
            <person name="Alam I."/>
            <person name="Kamau A."/>
            <person name="Blom J."/>
            <person name="Bajic V.B."/>
            <person name="Stingl U."/>
        </authorList>
    </citation>
    <scope>NUCLEOTIDE SEQUENCE [LARGE SCALE GENOMIC DNA]</scope>
    <source>
        <strain evidence="7 8">MBRSH7</strain>
    </source>
</reference>
<evidence type="ECO:0000256" key="2">
    <source>
        <dbReference type="ARBA" id="ARBA00022519"/>
    </source>
</evidence>
<dbReference type="Pfam" id="PF00149">
    <property type="entry name" value="Metallophos"/>
    <property type="match status" value="1"/>
</dbReference>
<evidence type="ECO:0000313" key="7">
    <source>
        <dbReference type="EMBL" id="AKO66204.1"/>
    </source>
</evidence>
<dbReference type="InterPro" id="IPR029052">
    <property type="entry name" value="Metallo-depent_PP-like"/>
</dbReference>
<dbReference type="SUPFAM" id="SSF56300">
    <property type="entry name" value="Metallo-dependent phosphatases"/>
    <property type="match status" value="1"/>
</dbReference>
<dbReference type="InterPro" id="IPR004843">
    <property type="entry name" value="Calcineurin-like_PHP"/>
</dbReference>
<dbReference type="GO" id="GO:0016020">
    <property type="term" value="C:membrane"/>
    <property type="evidence" value="ECO:0007669"/>
    <property type="project" value="GOC"/>
</dbReference>
<keyword evidence="4" id="KW-0472">Membrane</keyword>
<accession>A0A0H4J090</accession>